<feature type="domain" description="Sialate O-acetylesterase" evidence="3">
    <location>
        <begin position="94"/>
        <end position="320"/>
    </location>
</feature>
<dbReference type="Gene3D" id="3.40.50.1110">
    <property type="entry name" value="SGNH hydrolase"/>
    <property type="match status" value="1"/>
</dbReference>
<proteinExistence type="predicted"/>
<evidence type="ECO:0000256" key="1">
    <source>
        <dbReference type="ARBA" id="ARBA00022801"/>
    </source>
</evidence>
<dbReference type="RefSeq" id="WP_263050674.1">
    <property type="nucleotide sequence ID" value="NZ_CP106735.1"/>
</dbReference>
<dbReference type="InterPro" id="IPR052940">
    <property type="entry name" value="Carb_Esterase_6"/>
</dbReference>
<gene>
    <name evidence="4" type="ORF">N7E81_16365</name>
</gene>
<sequence>MIFTLLIFAPACDEQAIEESIAKEETKEEEEVVEEDDKVEDEEEDVVEEEEEVIEEEETVEEEEDPNFQGSRANFPRKVEYVESTDMPSKDKLYIFIMAGQSNMAGRGFVEPQDTIPNSRILSIDASLNWIQAKEPLHWYEPKFTGLDCGVSFAQTLLNSVPADVSIAMIPCAVGGSNIHNWQTNAEHREVFLLDNFKEKVAHAEQYGTIKGVIWHQGESNSSTSAATYKTKLTDVISIFRTEIGDDNLPFIMGELGQYTSPEDKQDRWDTFNDNLHLIADEDDNLSVVLSDNLTDIGDGTHMDSESQRELGKRYAAAYVELTED</sequence>
<keyword evidence="1" id="KW-0378">Hydrolase</keyword>
<evidence type="ECO:0000259" key="3">
    <source>
        <dbReference type="Pfam" id="PF03629"/>
    </source>
</evidence>
<dbReference type="InterPro" id="IPR005181">
    <property type="entry name" value="SASA"/>
</dbReference>
<evidence type="ECO:0000313" key="4">
    <source>
        <dbReference type="EMBL" id="UXX78930.1"/>
    </source>
</evidence>
<accession>A0ABY6CZW6</accession>
<evidence type="ECO:0000313" key="5">
    <source>
        <dbReference type="Proteomes" id="UP001062165"/>
    </source>
</evidence>
<dbReference type="EMBL" id="CP106735">
    <property type="protein sequence ID" value="UXX78930.1"/>
    <property type="molecule type" value="Genomic_DNA"/>
</dbReference>
<name>A0ABY6CZW6_9BACT</name>
<evidence type="ECO:0000256" key="2">
    <source>
        <dbReference type="SAM" id="MobiDB-lite"/>
    </source>
</evidence>
<dbReference type="PANTHER" id="PTHR31988:SF19">
    <property type="entry name" value="9-O-ACETYL-N-ACETYLNEURAMINIC ACID DEACETYLASE-RELATED"/>
    <property type="match status" value="1"/>
</dbReference>
<protein>
    <submittedName>
        <fullName evidence="4">Sialate O-acetylesterase</fullName>
    </submittedName>
</protein>
<dbReference type="InterPro" id="IPR036514">
    <property type="entry name" value="SGNH_hydro_sf"/>
</dbReference>
<dbReference type="PANTHER" id="PTHR31988">
    <property type="entry name" value="ESTERASE, PUTATIVE (DUF303)-RELATED"/>
    <property type="match status" value="1"/>
</dbReference>
<keyword evidence="5" id="KW-1185">Reference proteome</keyword>
<organism evidence="4 5">
    <name type="scientific">Reichenbachiella carrageenanivorans</name>
    <dbReference type="NCBI Taxonomy" id="2979869"/>
    <lineage>
        <taxon>Bacteria</taxon>
        <taxon>Pseudomonadati</taxon>
        <taxon>Bacteroidota</taxon>
        <taxon>Cytophagia</taxon>
        <taxon>Cytophagales</taxon>
        <taxon>Reichenbachiellaceae</taxon>
        <taxon>Reichenbachiella</taxon>
    </lineage>
</organism>
<reference evidence="4" key="1">
    <citation type="submission" date="2022-10" db="EMBL/GenBank/DDBJ databases">
        <title>Comparative genomics and taxonomic characterization of three novel marine species of genus Reichenbachiella exhibiting antioxidant and polysaccharide degradation activities.</title>
        <authorList>
            <person name="Muhammad N."/>
            <person name="Lee Y.-J."/>
            <person name="Ko J."/>
            <person name="Kim S.-G."/>
        </authorList>
    </citation>
    <scope>NUCLEOTIDE SEQUENCE</scope>
    <source>
        <strain evidence="4">Wsw4-B4</strain>
    </source>
</reference>
<dbReference type="Pfam" id="PF03629">
    <property type="entry name" value="SASA"/>
    <property type="match status" value="1"/>
</dbReference>
<dbReference type="SUPFAM" id="SSF52266">
    <property type="entry name" value="SGNH hydrolase"/>
    <property type="match status" value="1"/>
</dbReference>
<dbReference type="Proteomes" id="UP001062165">
    <property type="component" value="Chromosome"/>
</dbReference>
<feature type="region of interest" description="Disordered" evidence="2">
    <location>
        <begin position="21"/>
        <end position="72"/>
    </location>
</feature>
<feature type="compositionally biased region" description="Acidic residues" evidence="2">
    <location>
        <begin position="27"/>
        <end position="66"/>
    </location>
</feature>